<comment type="caution">
    <text evidence="1">The sequence shown here is derived from an EMBL/GenBank/DDBJ whole genome shotgun (WGS) entry which is preliminary data.</text>
</comment>
<feature type="non-terminal residue" evidence="1">
    <location>
        <position position="1"/>
    </location>
</feature>
<proteinExistence type="predicted"/>
<protein>
    <submittedName>
        <fullName evidence="1">12390_t:CDS:1</fullName>
    </submittedName>
</protein>
<evidence type="ECO:0000313" key="2">
    <source>
        <dbReference type="Proteomes" id="UP000789702"/>
    </source>
</evidence>
<sequence>GDDTLRAEMIALRDTLSIDIENSYESQMNKFNELHDRIDNESNELIESFRKLQLNARDYLKSLEEKSESSYELGLNVKNASKVWQQNLQTLAVKLASAQNRISELMAEKEKLVKMNEYDTNRVATLEAEITRLKEELNIQKKRSEDDDVENCAENLESSGQSIENASHSTTIITEQSKSATDTDSNASHNGNLGVNTLERDIGRSSKNEDERETLIKKHYEFRITQLTDQLQLADKKSVQLNKSLKVIQDKLVDSENLKLRSEQENVKLQNELSQLKEKLNEERANYDKQVKEMEGWTQQRENKIKELNDQLVGFEAGTSRNE</sequence>
<evidence type="ECO:0000313" key="1">
    <source>
        <dbReference type="EMBL" id="CAG8459452.1"/>
    </source>
</evidence>
<reference evidence="1" key="1">
    <citation type="submission" date="2021-06" db="EMBL/GenBank/DDBJ databases">
        <authorList>
            <person name="Kallberg Y."/>
            <person name="Tangrot J."/>
            <person name="Rosling A."/>
        </authorList>
    </citation>
    <scope>NUCLEOTIDE SEQUENCE</scope>
    <source>
        <strain evidence="1">IL203A</strain>
    </source>
</reference>
<organism evidence="1 2">
    <name type="scientific">Dentiscutata heterogama</name>
    <dbReference type="NCBI Taxonomy" id="1316150"/>
    <lineage>
        <taxon>Eukaryota</taxon>
        <taxon>Fungi</taxon>
        <taxon>Fungi incertae sedis</taxon>
        <taxon>Mucoromycota</taxon>
        <taxon>Glomeromycotina</taxon>
        <taxon>Glomeromycetes</taxon>
        <taxon>Diversisporales</taxon>
        <taxon>Gigasporaceae</taxon>
        <taxon>Dentiscutata</taxon>
    </lineage>
</organism>
<keyword evidence="2" id="KW-1185">Reference proteome</keyword>
<dbReference type="EMBL" id="CAJVPU010000704">
    <property type="protein sequence ID" value="CAG8459452.1"/>
    <property type="molecule type" value="Genomic_DNA"/>
</dbReference>
<name>A0ACA9K925_9GLOM</name>
<gene>
    <name evidence="1" type="ORF">DHETER_LOCUS1211</name>
</gene>
<accession>A0ACA9K925</accession>
<dbReference type="Proteomes" id="UP000789702">
    <property type="component" value="Unassembled WGS sequence"/>
</dbReference>